<feature type="transmembrane region" description="Helical" evidence="1">
    <location>
        <begin position="12"/>
        <end position="34"/>
    </location>
</feature>
<dbReference type="Proteomes" id="UP001158067">
    <property type="component" value="Unassembled WGS sequence"/>
</dbReference>
<proteinExistence type="predicted"/>
<feature type="transmembrane region" description="Helical" evidence="1">
    <location>
        <begin position="90"/>
        <end position="114"/>
    </location>
</feature>
<evidence type="ECO:0000313" key="2">
    <source>
        <dbReference type="EMBL" id="SMP39980.1"/>
    </source>
</evidence>
<dbReference type="RefSeq" id="WP_283430627.1">
    <property type="nucleotide sequence ID" value="NZ_CAWLDM010000001.1"/>
</dbReference>
<keyword evidence="1" id="KW-1133">Transmembrane helix</keyword>
<sequence>MSISLLFDICGLPLLVVLVLLSSLLSAFFGYLFWRVKIEELFVAFFPLNLLPVMTGVIASTFSLMSAVGMQVDATSELMIEPSFLLMMNLVPMMAGVLAAIPPALIAILGRAWLAWAASGQRLIPDRQHVLDEEVSDENLMRRDTEDYLDRLVRSR</sequence>
<evidence type="ECO:0000313" key="3">
    <source>
        <dbReference type="Proteomes" id="UP001158067"/>
    </source>
</evidence>
<dbReference type="EMBL" id="FXUG01000001">
    <property type="protein sequence ID" value="SMP39980.1"/>
    <property type="molecule type" value="Genomic_DNA"/>
</dbReference>
<evidence type="ECO:0000256" key="1">
    <source>
        <dbReference type="SAM" id="Phobius"/>
    </source>
</evidence>
<organism evidence="2 3">
    <name type="scientific">Neorhodopirellula lusitana</name>
    <dbReference type="NCBI Taxonomy" id="445327"/>
    <lineage>
        <taxon>Bacteria</taxon>
        <taxon>Pseudomonadati</taxon>
        <taxon>Planctomycetota</taxon>
        <taxon>Planctomycetia</taxon>
        <taxon>Pirellulales</taxon>
        <taxon>Pirellulaceae</taxon>
        <taxon>Neorhodopirellula</taxon>
    </lineage>
</organism>
<protein>
    <submittedName>
        <fullName evidence="2">Uncharacterized protein</fullName>
    </submittedName>
</protein>
<gene>
    <name evidence="2" type="ORF">SAMN06265222_101389</name>
</gene>
<reference evidence="2 3" key="1">
    <citation type="submission" date="2017-05" db="EMBL/GenBank/DDBJ databases">
        <authorList>
            <person name="Varghese N."/>
            <person name="Submissions S."/>
        </authorList>
    </citation>
    <scope>NUCLEOTIDE SEQUENCE [LARGE SCALE GENOMIC DNA]</scope>
    <source>
        <strain evidence="2 3">DSM 25457</strain>
    </source>
</reference>
<accession>A0ABY1PNT0</accession>
<keyword evidence="3" id="KW-1185">Reference proteome</keyword>
<feature type="transmembrane region" description="Helical" evidence="1">
    <location>
        <begin position="41"/>
        <end position="70"/>
    </location>
</feature>
<keyword evidence="1" id="KW-0472">Membrane</keyword>
<name>A0ABY1PNT0_9BACT</name>
<comment type="caution">
    <text evidence="2">The sequence shown here is derived from an EMBL/GenBank/DDBJ whole genome shotgun (WGS) entry which is preliminary data.</text>
</comment>
<keyword evidence="1" id="KW-0812">Transmembrane</keyword>